<accession>A0ABT3L1J9</accession>
<dbReference type="InterPro" id="IPR001091">
    <property type="entry name" value="RM_Methyltransferase"/>
</dbReference>
<comment type="caution">
    <text evidence="5">The sequence shown here is derived from an EMBL/GenBank/DDBJ whole genome shotgun (WGS) entry which is preliminary data.</text>
</comment>
<sequence>MGRGKTVQITEKLDFSAWNNNHVSLRLGNSIEHYDSWEKPTVIVSDGGYGILGFEGDTSDHLDLPEWYQPHIEAWSKFALPSTTLWFWNSEIGWAVVHPILEKFGWRYVNCNIWNKGKGHIAGNINTEKIRRFPVVTEVCVQYVREVRINNLTLKEWLRKEWLRSGLPLRQANQACGVADAATRKYFNQGHLWYFPPPAMFEKLVFYANENGKPEGKPYFSKDGKTPLTGEDWQKMRSKFNCPHGFTNVWDRSALRDDERIKSAEGKAIHLNQKPLDLMKLIIEASSEEQDVVWEPFGGLFSASLAANILNRKAFACEIDETYFYYGVKRFSQVAHQYSLF</sequence>
<keyword evidence="2" id="KW-0808">Transferase</keyword>
<name>A0ABT3L1J9_9CYAN</name>
<dbReference type="Pfam" id="PF01555">
    <property type="entry name" value="N6_N4_Mtase"/>
    <property type="match status" value="1"/>
</dbReference>
<feature type="domain" description="DNA methylase N-4/N-6" evidence="4">
    <location>
        <begin position="49"/>
        <end position="326"/>
    </location>
</feature>
<dbReference type="Proteomes" id="UP001526426">
    <property type="component" value="Unassembled WGS sequence"/>
</dbReference>
<evidence type="ECO:0000313" key="6">
    <source>
        <dbReference type="Proteomes" id="UP001526426"/>
    </source>
</evidence>
<dbReference type="Gene3D" id="3.40.50.150">
    <property type="entry name" value="Vaccinia Virus protein VP39"/>
    <property type="match status" value="1"/>
</dbReference>
<evidence type="ECO:0000256" key="3">
    <source>
        <dbReference type="RuleBase" id="RU362026"/>
    </source>
</evidence>
<organism evidence="5 6">
    <name type="scientific">Spirulina subsalsa FACHB-351</name>
    <dbReference type="NCBI Taxonomy" id="234711"/>
    <lineage>
        <taxon>Bacteria</taxon>
        <taxon>Bacillati</taxon>
        <taxon>Cyanobacteriota</taxon>
        <taxon>Cyanophyceae</taxon>
        <taxon>Spirulinales</taxon>
        <taxon>Spirulinaceae</taxon>
        <taxon>Spirulina</taxon>
    </lineage>
</organism>
<evidence type="ECO:0000256" key="2">
    <source>
        <dbReference type="ARBA" id="ARBA00022679"/>
    </source>
</evidence>
<proteinExistence type="inferred from homology"/>
<dbReference type="SUPFAM" id="SSF53335">
    <property type="entry name" value="S-adenosyl-L-methionine-dependent methyltransferases"/>
    <property type="match status" value="1"/>
</dbReference>
<gene>
    <name evidence="5" type="ORF">K4A83_03675</name>
</gene>
<evidence type="ECO:0000313" key="5">
    <source>
        <dbReference type="EMBL" id="MCW6035375.1"/>
    </source>
</evidence>
<dbReference type="EC" id="2.1.1.-" evidence="3"/>
<comment type="similarity">
    <text evidence="3">Belongs to the N(4)/N(6)-methyltransferase family.</text>
</comment>
<keyword evidence="6" id="KW-1185">Reference proteome</keyword>
<dbReference type="InterPro" id="IPR002941">
    <property type="entry name" value="DNA_methylase_N4/N6"/>
</dbReference>
<evidence type="ECO:0000259" key="4">
    <source>
        <dbReference type="Pfam" id="PF01555"/>
    </source>
</evidence>
<reference evidence="5 6" key="1">
    <citation type="submission" date="2021-08" db="EMBL/GenBank/DDBJ databases">
        <title>Draft genome sequence of Spirulina subsalsa with high tolerance to salinity and hype-accumulation of phycocyanin.</title>
        <authorList>
            <person name="Pei H."/>
            <person name="Jiang L."/>
        </authorList>
    </citation>
    <scope>NUCLEOTIDE SEQUENCE [LARGE SCALE GENOMIC DNA]</scope>
    <source>
        <strain evidence="5 6">FACHB-351</strain>
    </source>
</reference>
<evidence type="ECO:0000256" key="1">
    <source>
        <dbReference type="ARBA" id="ARBA00022603"/>
    </source>
</evidence>
<dbReference type="PRINTS" id="PR00508">
    <property type="entry name" value="S21N4MTFRASE"/>
</dbReference>
<dbReference type="EMBL" id="JAIHOM010000012">
    <property type="protein sequence ID" value="MCW6035375.1"/>
    <property type="molecule type" value="Genomic_DNA"/>
</dbReference>
<keyword evidence="1" id="KW-0489">Methyltransferase</keyword>
<dbReference type="InterPro" id="IPR029063">
    <property type="entry name" value="SAM-dependent_MTases_sf"/>
</dbReference>
<protein>
    <recommendedName>
        <fullName evidence="3">Methyltransferase</fullName>
        <ecNumber evidence="3">2.1.1.-</ecNumber>
    </recommendedName>
</protein>